<proteinExistence type="predicted"/>
<feature type="transmembrane region" description="Helical" evidence="2">
    <location>
        <begin position="235"/>
        <end position="259"/>
    </location>
</feature>
<keyword evidence="2" id="KW-1133">Transmembrane helix</keyword>
<accession>A0AA36DEA6</accession>
<feature type="transmembrane region" description="Helical" evidence="2">
    <location>
        <begin position="36"/>
        <end position="58"/>
    </location>
</feature>
<comment type="caution">
    <text evidence="3">The sequence shown here is derived from an EMBL/GenBank/DDBJ whole genome shotgun (WGS) entry which is preliminary data.</text>
</comment>
<keyword evidence="4" id="KW-1185">Reference proteome</keyword>
<sequence>MDWSRVHPFYLPVCIWFCRRDRQLERCVVHRIIHRFTMLIVQLIVCFGLFSSTMAAGYPDKSIKLGLGTGSSCPADHVTFVASAIEYKHQQKPDDKLISIYLTTISGILPSEPFLFYLKKSADDQPVNKPICIHILNATTLASTDDAKERLQFGISTAYLTFDPFKAPATFTADPFDNVINFDQNNEEYAVKMTVTQSCPTGTYGYLCQKKCECSDKACDVKGDGKCSGSSDSNLVLILAVVIPIILLLVIGVVVFIMLKKKQGAAKAPVKPSAPKSMVQKPSAAASPEGSPDGGNKSPAPLTDLNSNPPEEPKQPEA</sequence>
<organism evidence="3 4">
    <name type="scientific">Mesorhabditis spiculigera</name>
    <dbReference type="NCBI Taxonomy" id="96644"/>
    <lineage>
        <taxon>Eukaryota</taxon>
        <taxon>Metazoa</taxon>
        <taxon>Ecdysozoa</taxon>
        <taxon>Nematoda</taxon>
        <taxon>Chromadorea</taxon>
        <taxon>Rhabditida</taxon>
        <taxon>Rhabditina</taxon>
        <taxon>Rhabditomorpha</taxon>
        <taxon>Rhabditoidea</taxon>
        <taxon>Rhabditidae</taxon>
        <taxon>Mesorhabditinae</taxon>
        <taxon>Mesorhabditis</taxon>
    </lineage>
</organism>
<gene>
    <name evidence="3" type="ORF">MSPICULIGERA_LOCUS22699</name>
</gene>
<keyword evidence="2" id="KW-0812">Transmembrane</keyword>
<reference evidence="3" key="1">
    <citation type="submission" date="2023-06" db="EMBL/GenBank/DDBJ databases">
        <authorList>
            <person name="Delattre M."/>
        </authorList>
    </citation>
    <scope>NUCLEOTIDE SEQUENCE</scope>
    <source>
        <strain evidence="3">AF72</strain>
    </source>
</reference>
<keyword evidence="2" id="KW-0472">Membrane</keyword>
<evidence type="ECO:0000256" key="2">
    <source>
        <dbReference type="SAM" id="Phobius"/>
    </source>
</evidence>
<feature type="region of interest" description="Disordered" evidence="1">
    <location>
        <begin position="266"/>
        <end position="318"/>
    </location>
</feature>
<evidence type="ECO:0000313" key="3">
    <source>
        <dbReference type="EMBL" id="CAJ0584653.1"/>
    </source>
</evidence>
<evidence type="ECO:0000313" key="4">
    <source>
        <dbReference type="Proteomes" id="UP001177023"/>
    </source>
</evidence>
<protein>
    <submittedName>
        <fullName evidence="3">Uncharacterized protein</fullName>
    </submittedName>
</protein>
<evidence type="ECO:0000256" key="1">
    <source>
        <dbReference type="SAM" id="MobiDB-lite"/>
    </source>
</evidence>
<feature type="compositionally biased region" description="Low complexity" evidence="1">
    <location>
        <begin position="266"/>
        <end position="277"/>
    </location>
</feature>
<name>A0AA36DEA6_9BILA</name>
<dbReference type="Proteomes" id="UP001177023">
    <property type="component" value="Unassembled WGS sequence"/>
</dbReference>
<feature type="non-terminal residue" evidence="3">
    <location>
        <position position="1"/>
    </location>
</feature>
<dbReference type="AlphaFoldDB" id="A0AA36DEA6"/>
<dbReference type="EMBL" id="CATQJA010002699">
    <property type="protein sequence ID" value="CAJ0584653.1"/>
    <property type="molecule type" value="Genomic_DNA"/>
</dbReference>